<feature type="chain" id="PRO_5019416433" evidence="5">
    <location>
        <begin position="17"/>
        <end position="184"/>
    </location>
</feature>
<dbReference type="Proteomes" id="UP000287033">
    <property type="component" value="Unassembled WGS sequence"/>
</dbReference>
<comment type="caution">
    <text evidence="6">The sequence shown here is derived from an EMBL/GenBank/DDBJ whole genome shotgun (WGS) entry which is preliminary data.</text>
</comment>
<dbReference type="AlphaFoldDB" id="A0A401T0Q8"/>
<dbReference type="GO" id="GO:0005615">
    <property type="term" value="C:extracellular space"/>
    <property type="evidence" value="ECO:0007669"/>
    <property type="project" value="TreeGrafter"/>
</dbReference>
<dbReference type="OrthoDB" id="5975249at2759"/>
<dbReference type="GO" id="GO:0030199">
    <property type="term" value="P:collagen fibril organization"/>
    <property type="evidence" value="ECO:0007669"/>
    <property type="project" value="TreeGrafter"/>
</dbReference>
<comment type="similarity">
    <text evidence="2">Belongs to the dermatopontin family.</text>
</comment>
<evidence type="ECO:0000256" key="1">
    <source>
        <dbReference type="ARBA" id="ARBA00004613"/>
    </source>
</evidence>
<keyword evidence="7" id="KW-1185">Reference proteome</keyword>
<evidence type="ECO:0000313" key="7">
    <source>
        <dbReference type="Proteomes" id="UP000287033"/>
    </source>
</evidence>
<dbReference type="InterPro" id="IPR026645">
    <property type="entry name" value="Dermatopontin"/>
</dbReference>
<dbReference type="EMBL" id="BEZZ01000800">
    <property type="protein sequence ID" value="GCC36236.1"/>
    <property type="molecule type" value="Genomic_DNA"/>
</dbReference>
<protein>
    <submittedName>
        <fullName evidence="6">Uncharacterized protein</fullName>
    </submittedName>
</protein>
<evidence type="ECO:0000256" key="2">
    <source>
        <dbReference type="ARBA" id="ARBA00008712"/>
    </source>
</evidence>
<evidence type="ECO:0000256" key="5">
    <source>
        <dbReference type="SAM" id="SignalP"/>
    </source>
</evidence>
<comment type="subcellular location">
    <subcellularLocation>
        <location evidence="1">Secreted</location>
    </subcellularLocation>
</comment>
<keyword evidence="5" id="KW-0732">Signal</keyword>
<reference evidence="6 7" key="1">
    <citation type="journal article" date="2018" name="Nat. Ecol. Evol.">
        <title>Shark genomes provide insights into elasmobranch evolution and the origin of vertebrates.</title>
        <authorList>
            <person name="Hara Y"/>
            <person name="Yamaguchi K"/>
            <person name="Onimaru K"/>
            <person name="Kadota M"/>
            <person name="Koyanagi M"/>
            <person name="Keeley SD"/>
            <person name="Tatsumi K"/>
            <person name="Tanaka K"/>
            <person name="Motone F"/>
            <person name="Kageyama Y"/>
            <person name="Nozu R"/>
            <person name="Adachi N"/>
            <person name="Nishimura O"/>
            <person name="Nakagawa R"/>
            <person name="Tanegashima C"/>
            <person name="Kiyatake I"/>
            <person name="Matsumoto R"/>
            <person name="Murakumo K"/>
            <person name="Nishida K"/>
            <person name="Terakita A"/>
            <person name="Kuratani S"/>
            <person name="Sato K"/>
            <person name="Hyodo S Kuraku.S."/>
        </authorList>
    </citation>
    <scope>NUCLEOTIDE SEQUENCE [LARGE SCALE GENOMIC DNA]</scope>
</reference>
<dbReference type="Pfam" id="PF14704">
    <property type="entry name" value="DERM"/>
    <property type="match status" value="1"/>
</dbReference>
<dbReference type="PANTHER" id="PTHR15040:SF3">
    <property type="entry name" value="SI:DKEY-14D8.6-RELATED"/>
    <property type="match status" value="1"/>
</dbReference>
<accession>A0A401T0Q8</accession>
<evidence type="ECO:0000313" key="6">
    <source>
        <dbReference type="EMBL" id="GCC36236.1"/>
    </source>
</evidence>
<organism evidence="6 7">
    <name type="scientific">Chiloscyllium punctatum</name>
    <name type="common">Brownbanded bambooshark</name>
    <name type="synonym">Hemiscyllium punctatum</name>
    <dbReference type="NCBI Taxonomy" id="137246"/>
    <lineage>
        <taxon>Eukaryota</taxon>
        <taxon>Metazoa</taxon>
        <taxon>Chordata</taxon>
        <taxon>Craniata</taxon>
        <taxon>Vertebrata</taxon>
        <taxon>Chondrichthyes</taxon>
        <taxon>Elasmobranchii</taxon>
        <taxon>Galeomorphii</taxon>
        <taxon>Galeoidea</taxon>
        <taxon>Orectolobiformes</taxon>
        <taxon>Hemiscylliidae</taxon>
        <taxon>Chiloscyllium</taxon>
    </lineage>
</organism>
<gene>
    <name evidence="6" type="ORF">chiPu_0014728</name>
</gene>
<keyword evidence="3" id="KW-0964">Secreted</keyword>
<sequence>MKTLGLLLIVIAGVHGLSPAREPNDIKRPDKRWLNEFDDKLLFTCPSFNTIDTISSQHHSYYEDRLWDFKCKGTFSEPPACSWTNYVNNFDEEFTFTCPFGSIISGIEAYHDNYREDRRWKFFCCRVNNACNDQCFWTDYVNYFDEYFSWKVPDSSYLVGVSSYHDNYREDRRWKYLYCTQKTC</sequence>
<evidence type="ECO:0000256" key="3">
    <source>
        <dbReference type="ARBA" id="ARBA00022525"/>
    </source>
</evidence>
<proteinExistence type="inferred from homology"/>
<dbReference type="OMA" id="RSAHCNT"/>
<evidence type="ECO:0000256" key="4">
    <source>
        <dbReference type="ARBA" id="ARBA00023157"/>
    </source>
</evidence>
<dbReference type="GO" id="GO:0031012">
    <property type="term" value="C:extracellular matrix"/>
    <property type="evidence" value="ECO:0007669"/>
    <property type="project" value="TreeGrafter"/>
</dbReference>
<dbReference type="PANTHER" id="PTHR15040">
    <property type="entry name" value="DERMATOPONTIN-RELATED"/>
    <property type="match status" value="1"/>
</dbReference>
<name>A0A401T0Q8_CHIPU</name>
<keyword evidence="4" id="KW-1015">Disulfide bond</keyword>
<dbReference type="STRING" id="137246.A0A401T0Q8"/>
<feature type="signal peptide" evidence="5">
    <location>
        <begin position="1"/>
        <end position="16"/>
    </location>
</feature>